<dbReference type="AlphaFoldDB" id="A0A329TTA8"/>
<accession>A0A329TTA8</accession>
<dbReference type="Proteomes" id="UP000251144">
    <property type="component" value="Unassembled WGS sequence"/>
</dbReference>
<name>A0A329TTA8_9FIRM</name>
<sequence length="103" mass="11888">MPKFKNEYGVSKIKYTQKCRCFCPIGKADYTNNFTVTITPKKWIPDYCEIDKFIREQLDGKSLVIEDAACKLKQWLTGEIHPYWVEVESDVTDGVHGHVTVTV</sequence>
<reference evidence="1 2" key="1">
    <citation type="submission" date="2018-02" db="EMBL/GenBank/DDBJ databases">
        <title>Complete genome sequencing of Faecalibacterium prausnitzii strains isolated from the human gut.</title>
        <authorList>
            <person name="Fitzgerald B.C."/>
            <person name="Shkoporov A.N."/>
            <person name="Ross P.R."/>
            <person name="Hill C."/>
        </authorList>
    </citation>
    <scope>NUCLEOTIDE SEQUENCE [LARGE SCALE GENOMIC DNA]</scope>
    <source>
        <strain evidence="1 2">APC942/32-1</strain>
    </source>
</reference>
<dbReference type="RefSeq" id="WP_022257343.1">
    <property type="nucleotide sequence ID" value="NZ_PRLB01000015.1"/>
</dbReference>
<dbReference type="EMBL" id="PRLB01000015">
    <property type="protein sequence ID" value="RAW52499.1"/>
    <property type="molecule type" value="Genomic_DNA"/>
</dbReference>
<evidence type="ECO:0000313" key="2">
    <source>
        <dbReference type="Proteomes" id="UP000251144"/>
    </source>
</evidence>
<protein>
    <submittedName>
        <fullName evidence="1">Uncharacterized protein</fullName>
    </submittedName>
</protein>
<proteinExistence type="predicted"/>
<organism evidence="1 2">
    <name type="scientific">Faecalibacterium prausnitzii</name>
    <dbReference type="NCBI Taxonomy" id="853"/>
    <lineage>
        <taxon>Bacteria</taxon>
        <taxon>Bacillati</taxon>
        <taxon>Bacillota</taxon>
        <taxon>Clostridia</taxon>
        <taxon>Eubacteriales</taxon>
        <taxon>Oscillospiraceae</taxon>
        <taxon>Faecalibacterium</taxon>
    </lineage>
</organism>
<dbReference type="OrthoDB" id="9870452at2"/>
<comment type="caution">
    <text evidence="1">The sequence shown here is derived from an EMBL/GenBank/DDBJ whole genome shotgun (WGS) entry which is preliminary data.</text>
</comment>
<evidence type="ECO:0000313" key="1">
    <source>
        <dbReference type="EMBL" id="RAW52499.1"/>
    </source>
</evidence>
<gene>
    <name evidence="1" type="ORF">C4N26_12420</name>
</gene>